<gene>
    <name evidence="1" type="ORF">NDU88_004855</name>
</gene>
<evidence type="ECO:0000313" key="2">
    <source>
        <dbReference type="Proteomes" id="UP001066276"/>
    </source>
</evidence>
<sequence length="210" mass="23356">MGAESCGQSNMALIVPWPLRPLLASATGPQLFPTHITSGPLFLPYSTPPLHHRPQESWRPLLRHTTLVCHSLSICQFTPHCPRVPVTASLPVPLHTDPWDPQLPHSRSSCPMPLILHPCLTWHRSTGAPRDFLFLCSVRCQHPLPFPPLYCLSLGESGRISCTRLIIVAFLFLLSPVNLITQLAQSVKKPGKFLDRLQNKIVGVRLVPSQ</sequence>
<reference evidence="1" key="1">
    <citation type="journal article" date="2022" name="bioRxiv">
        <title>Sequencing and chromosome-scale assembly of the giantPleurodeles waltlgenome.</title>
        <authorList>
            <person name="Brown T."/>
            <person name="Elewa A."/>
            <person name="Iarovenko S."/>
            <person name="Subramanian E."/>
            <person name="Araus A.J."/>
            <person name="Petzold A."/>
            <person name="Susuki M."/>
            <person name="Suzuki K.-i.T."/>
            <person name="Hayashi T."/>
            <person name="Toyoda A."/>
            <person name="Oliveira C."/>
            <person name="Osipova E."/>
            <person name="Leigh N.D."/>
            <person name="Simon A."/>
            <person name="Yun M.H."/>
        </authorList>
    </citation>
    <scope>NUCLEOTIDE SEQUENCE</scope>
    <source>
        <strain evidence="1">20211129_DDA</strain>
        <tissue evidence="1">Liver</tissue>
    </source>
</reference>
<comment type="caution">
    <text evidence="1">The sequence shown here is derived from an EMBL/GenBank/DDBJ whole genome shotgun (WGS) entry which is preliminary data.</text>
</comment>
<name>A0AAV7PL03_PLEWA</name>
<keyword evidence="2" id="KW-1185">Reference proteome</keyword>
<organism evidence="1 2">
    <name type="scientific">Pleurodeles waltl</name>
    <name type="common">Iberian ribbed newt</name>
    <dbReference type="NCBI Taxonomy" id="8319"/>
    <lineage>
        <taxon>Eukaryota</taxon>
        <taxon>Metazoa</taxon>
        <taxon>Chordata</taxon>
        <taxon>Craniata</taxon>
        <taxon>Vertebrata</taxon>
        <taxon>Euteleostomi</taxon>
        <taxon>Amphibia</taxon>
        <taxon>Batrachia</taxon>
        <taxon>Caudata</taxon>
        <taxon>Salamandroidea</taxon>
        <taxon>Salamandridae</taxon>
        <taxon>Pleurodelinae</taxon>
        <taxon>Pleurodeles</taxon>
    </lineage>
</organism>
<evidence type="ECO:0000313" key="1">
    <source>
        <dbReference type="EMBL" id="KAJ1126448.1"/>
    </source>
</evidence>
<proteinExistence type="predicted"/>
<dbReference type="Proteomes" id="UP001066276">
    <property type="component" value="Chromosome 7"/>
</dbReference>
<dbReference type="EMBL" id="JANPWB010000011">
    <property type="protein sequence ID" value="KAJ1126448.1"/>
    <property type="molecule type" value="Genomic_DNA"/>
</dbReference>
<protein>
    <submittedName>
        <fullName evidence="1">Uncharacterized protein</fullName>
    </submittedName>
</protein>
<dbReference type="AlphaFoldDB" id="A0AAV7PL03"/>
<accession>A0AAV7PL03</accession>